<proteinExistence type="inferred from homology"/>
<organism evidence="4 5">
    <name type="scientific">Mycobacterium shigaense</name>
    <dbReference type="NCBI Taxonomy" id="722731"/>
    <lineage>
        <taxon>Bacteria</taxon>
        <taxon>Bacillati</taxon>
        <taxon>Actinomycetota</taxon>
        <taxon>Actinomycetes</taxon>
        <taxon>Mycobacteriales</taxon>
        <taxon>Mycobacteriaceae</taxon>
        <taxon>Mycobacterium</taxon>
        <taxon>Mycobacterium simiae complex</taxon>
    </lineage>
</organism>
<gene>
    <name evidence="4" type="primary">PPE32_7</name>
    <name evidence="4" type="ORF">MSG_04014</name>
</gene>
<dbReference type="Pfam" id="PF00823">
    <property type="entry name" value="PPE"/>
    <property type="match status" value="1"/>
</dbReference>
<reference evidence="5" key="1">
    <citation type="submission" date="2017-06" db="EMBL/GenBank/DDBJ databases">
        <title>Complete Genome Sequence of Mycobacterium shigaense.</title>
        <authorList>
            <person name="Fukano H."/>
            <person name="Yoshida M."/>
            <person name="Kazumi Y."/>
            <person name="Ogura Y."/>
            <person name="Mitarai S."/>
            <person name="Hayashi T."/>
            <person name="Hoshino Y."/>
        </authorList>
    </citation>
    <scope>NUCLEOTIDE SEQUENCE [LARGE SCALE GENOMIC DNA]</scope>
    <source>
        <strain evidence="5">UN-152</strain>
    </source>
</reference>
<dbReference type="InterPro" id="IPR000030">
    <property type="entry name" value="PPE_dom"/>
</dbReference>
<comment type="similarity">
    <text evidence="1">Belongs to the mycobacterial PPE family.</text>
</comment>
<dbReference type="PANTHER" id="PTHR46766">
    <property type="entry name" value="GLUTAMINE-RICH PROTEIN 2"/>
    <property type="match status" value="1"/>
</dbReference>
<dbReference type="KEGG" id="mshg:MSG_04014"/>
<dbReference type="PANTHER" id="PTHR46766:SF1">
    <property type="entry name" value="GLUTAMINE-RICH PROTEIN 2"/>
    <property type="match status" value="1"/>
</dbReference>
<keyword evidence="5" id="KW-1185">Reference proteome</keyword>
<protein>
    <submittedName>
        <fullName evidence="4">Putative PPE family protein PPE32</fullName>
    </submittedName>
</protein>
<sequence length="394" mass="38649">MDFGALPPEINSTRMYAGPGPGSLMAAAVAWSDLAAELQTVAASYRSTIAGLVAGRWLGPTSLTMASAFGPYAAWMTGLAGRAAETAGQAQLAVEIYEAAFVATVPPSAVFANRTLLANLVATNFLGQNSVAIAACEAEYAEMWAQDAAAMYAYAAGSAEATQMTGYTDAPQVANPNGAAEQVDAVAKSTGVSGIQKAALQNITQQVPSTLLNMSNGGSTTVASAAASTTDSTTSSLVSSLASSVPSSIPSYLMAAGTPLYGMSSILGMAQTGQGLMSAAANAANGAASAAGSAASGAVSGAGALGRIGTGIFGSLGSAASLGPISVPAGWTSVIPAANAAAAALPHATLASATMPPSMMGGLPMTGSTTRPLSTPRYGIVPTVMSRPLAAGYV</sequence>
<dbReference type="InterPro" id="IPR038332">
    <property type="entry name" value="PPE_sf"/>
</dbReference>
<accession>A0A1Z4EMB9</accession>
<evidence type="ECO:0000313" key="4">
    <source>
        <dbReference type="EMBL" id="BAX94137.1"/>
    </source>
</evidence>
<dbReference type="GO" id="GO:0052572">
    <property type="term" value="P:response to host immune response"/>
    <property type="evidence" value="ECO:0007669"/>
    <property type="project" value="TreeGrafter"/>
</dbReference>
<evidence type="ECO:0000313" key="5">
    <source>
        <dbReference type="Proteomes" id="UP000217736"/>
    </source>
</evidence>
<dbReference type="SUPFAM" id="SSF140459">
    <property type="entry name" value="PE/PPE dimer-like"/>
    <property type="match status" value="1"/>
</dbReference>
<feature type="domain" description="PPE family C-terminal" evidence="3">
    <location>
        <begin position="314"/>
        <end position="388"/>
    </location>
</feature>
<evidence type="ECO:0000256" key="1">
    <source>
        <dbReference type="ARBA" id="ARBA00010652"/>
    </source>
</evidence>
<evidence type="ECO:0000259" key="2">
    <source>
        <dbReference type="Pfam" id="PF00823"/>
    </source>
</evidence>
<feature type="domain" description="PPE" evidence="2">
    <location>
        <begin position="2"/>
        <end position="164"/>
    </location>
</feature>
<name>A0A1Z4EMB9_9MYCO</name>
<dbReference type="EMBL" id="AP018164">
    <property type="protein sequence ID" value="BAX94137.1"/>
    <property type="molecule type" value="Genomic_DNA"/>
</dbReference>
<dbReference type="Gene3D" id="1.20.1260.20">
    <property type="entry name" value="PPE superfamily"/>
    <property type="match status" value="1"/>
</dbReference>
<dbReference type="FunFam" id="1.20.1260.20:FF:000001">
    <property type="entry name" value="PPE family protein PPE41"/>
    <property type="match status" value="1"/>
</dbReference>
<dbReference type="Proteomes" id="UP000217736">
    <property type="component" value="Chromosome"/>
</dbReference>
<evidence type="ECO:0000259" key="3">
    <source>
        <dbReference type="Pfam" id="PF12484"/>
    </source>
</evidence>
<dbReference type="Pfam" id="PF12484">
    <property type="entry name" value="PPE-SVP"/>
    <property type="match status" value="1"/>
</dbReference>
<dbReference type="AlphaFoldDB" id="A0A1Z4EMB9"/>
<dbReference type="InterPro" id="IPR022171">
    <property type="entry name" value="PPE_C"/>
</dbReference>